<dbReference type="Proteomes" id="UP000019277">
    <property type="component" value="Unassembled WGS sequence"/>
</dbReference>
<protein>
    <submittedName>
        <fullName evidence="2">Dihydrofolate reductase</fullName>
        <ecNumber evidence="2">1.5.1.3</ecNumber>
    </submittedName>
</protein>
<dbReference type="EC" id="1.5.1.3" evidence="2"/>
<evidence type="ECO:0000259" key="1">
    <source>
        <dbReference type="Pfam" id="PF01872"/>
    </source>
</evidence>
<accession>W7ISZ0</accession>
<proteinExistence type="predicted"/>
<keyword evidence="3" id="KW-1185">Reference proteome</keyword>
<dbReference type="GO" id="GO:0004146">
    <property type="term" value="F:dihydrofolate reductase activity"/>
    <property type="evidence" value="ECO:0007669"/>
    <property type="project" value="UniProtKB-EC"/>
</dbReference>
<feature type="domain" description="Bacterial bifunctional deaminase-reductase C-terminal" evidence="1">
    <location>
        <begin position="28"/>
        <end position="160"/>
    </location>
</feature>
<dbReference type="EMBL" id="AYXG01000026">
    <property type="protein sequence ID" value="EWC64030.1"/>
    <property type="molecule type" value="Genomic_DNA"/>
</dbReference>
<evidence type="ECO:0000313" key="2">
    <source>
        <dbReference type="EMBL" id="EWC64030.1"/>
    </source>
</evidence>
<dbReference type="STRING" id="909613.UO65_0651"/>
<dbReference type="AlphaFoldDB" id="W7ISZ0"/>
<name>W7ISZ0_9PSEU</name>
<organism evidence="2 3">
    <name type="scientific">Actinokineospora spheciospongiae</name>
    <dbReference type="NCBI Taxonomy" id="909613"/>
    <lineage>
        <taxon>Bacteria</taxon>
        <taxon>Bacillati</taxon>
        <taxon>Actinomycetota</taxon>
        <taxon>Actinomycetes</taxon>
        <taxon>Pseudonocardiales</taxon>
        <taxon>Pseudonocardiaceae</taxon>
        <taxon>Actinokineospora</taxon>
    </lineage>
</organism>
<dbReference type="SUPFAM" id="SSF53597">
    <property type="entry name" value="Dihydrofolate reductase-like"/>
    <property type="match status" value="1"/>
</dbReference>
<sequence>MDQGPDQPLGRGGERLHTWAFGDVDPVDAAVLAEVDAGIGAYVMGRNMFDGNRGPWDLSWRGWWGAEPPYHCPVFVLTHHARDPLPMAGGTTFHFVTEGPDRALALAREAAGDARVDIAGGASTIRHYLAAGEIDELTLHLAPVTLGAGESLFAGLDVRLEPLRAVHSPAVTHLTYRVR</sequence>
<dbReference type="Gene3D" id="3.40.430.10">
    <property type="entry name" value="Dihydrofolate Reductase, subunit A"/>
    <property type="match status" value="1"/>
</dbReference>
<gene>
    <name evidence="2" type="ORF">UO65_0651</name>
</gene>
<dbReference type="InterPro" id="IPR024072">
    <property type="entry name" value="DHFR-like_dom_sf"/>
</dbReference>
<dbReference type="InterPro" id="IPR002734">
    <property type="entry name" value="RibDG_C"/>
</dbReference>
<reference evidence="2 3" key="1">
    <citation type="journal article" date="2014" name="Genome Announc.">
        <title>Draft Genome Sequence of the Antitrypanosomally Active Sponge-Associated Bacterium Actinokineospora sp. Strain EG49.</title>
        <authorList>
            <person name="Harjes J."/>
            <person name="Ryu T."/>
            <person name="Abdelmohsen U.R."/>
            <person name="Moitinho-Silva L."/>
            <person name="Horn H."/>
            <person name="Ravasi T."/>
            <person name="Hentschel U."/>
        </authorList>
    </citation>
    <scope>NUCLEOTIDE SEQUENCE [LARGE SCALE GENOMIC DNA]</scope>
    <source>
        <strain evidence="2 3">EG49</strain>
    </source>
</reference>
<dbReference type="eggNOG" id="COG0262">
    <property type="taxonomic scope" value="Bacteria"/>
</dbReference>
<dbReference type="Pfam" id="PF01872">
    <property type="entry name" value="RibD_C"/>
    <property type="match status" value="1"/>
</dbReference>
<comment type="caution">
    <text evidence="2">The sequence shown here is derived from an EMBL/GenBank/DDBJ whole genome shotgun (WGS) entry which is preliminary data.</text>
</comment>
<keyword evidence="2" id="KW-0560">Oxidoreductase</keyword>
<dbReference type="PATRIC" id="fig|909613.9.peg.668"/>
<evidence type="ECO:0000313" key="3">
    <source>
        <dbReference type="Proteomes" id="UP000019277"/>
    </source>
</evidence>
<dbReference type="GO" id="GO:0009231">
    <property type="term" value="P:riboflavin biosynthetic process"/>
    <property type="evidence" value="ECO:0007669"/>
    <property type="project" value="InterPro"/>
</dbReference>
<dbReference type="GO" id="GO:0008703">
    <property type="term" value="F:5-amino-6-(5-phosphoribosylamino)uracil reductase activity"/>
    <property type="evidence" value="ECO:0007669"/>
    <property type="project" value="InterPro"/>
</dbReference>